<accession>A0A1B6M447</accession>
<feature type="non-terminal residue" evidence="2">
    <location>
        <position position="285"/>
    </location>
</feature>
<feature type="compositionally biased region" description="Basic and acidic residues" evidence="1">
    <location>
        <begin position="200"/>
        <end position="209"/>
    </location>
</feature>
<proteinExistence type="predicted"/>
<organism evidence="2">
    <name type="scientific">Graphocephala atropunctata</name>
    <dbReference type="NCBI Taxonomy" id="36148"/>
    <lineage>
        <taxon>Eukaryota</taxon>
        <taxon>Metazoa</taxon>
        <taxon>Ecdysozoa</taxon>
        <taxon>Arthropoda</taxon>
        <taxon>Hexapoda</taxon>
        <taxon>Insecta</taxon>
        <taxon>Pterygota</taxon>
        <taxon>Neoptera</taxon>
        <taxon>Paraneoptera</taxon>
        <taxon>Hemiptera</taxon>
        <taxon>Auchenorrhyncha</taxon>
        <taxon>Membracoidea</taxon>
        <taxon>Cicadellidae</taxon>
        <taxon>Cicadellinae</taxon>
        <taxon>Cicadellini</taxon>
        <taxon>Graphocephala</taxon>
    </lineage>
</organism>
<reference evidence="2" key="1">
    <citation type="submission" date="2015-11" db="EMBL/GenBank/DDBJ databases">
        <title>De novo transcriptome assembly of four potential Pierce s Disease insect vectors from Arizona vineyards.</title>
        <authorList>
            <person name="Tassone E.E."/>
        </authorList>
    </citation>
    <scope>NUCLEOTIDE SEQUENCE</scope>
</reference>
<feature type="compositionally biased region" description="Acidic residues" evidence="1">
    <location>
        <begin position="167"/>
        <end position="181"/>
    </location>
</feature>
<dbReference type="AlphaFoldDB" id="A0A1B6M447"/>
<gene>
    <name evidence="2" type="ORF">g.48077</name>
</gene>
<evidence type="ECO:0000313" key="2">
    <source>
        <dbReference type="EMBL" id="JAT30690.1"/>
    </source>
</evidence>
<dbReference type="EMBL" id="GEBQ01009287">
    <property type="protein sequence ID" value="JAT30690.1"/>
    <property type="molecule type" value="Transcribed_RNA"/>
</dbReference>
<evidence type="ECO:0000256" key="1">
    <source>
        <dbReference type="SAM" id="MobiDB-lite"/>
    </source>
</evidence>
<feature type="compositionally biased region" description="Basic and acidic residues" evidence="1">
    <location>
        <begin position="220"/>
        <end position="230"/>
    </location>
</feature>
<protein>
    <submittedName>
        <fullName evidence="2">Uncharacterized protein</fullName>
    </submittedName>
</protein>
<feature type="region of interest" description="Disordered" evidence="1">
    <location>
        <begin position="120"/>
        <end position="254"/>
    </location>
</feature>
<sequence>MGKSKGFNWKARQVTDIVIDNNPNSKVQVEWSSKRKNYYDDCNSLVLPSKKRKTHTKKGNGPVITKILSKTQRKKLEKIVERKKKKENRSSILEALAKVQASEELLQKLTSVSQVQTIGLKRQHGVKDMPINSIKGAYKKRAKLLQNEEQEDKPRSRDPNVVGFENSSDDSDTSDGEEENGNIEIDRTEENGVNASGGEMKSDEEKKSGDNASSGEEENYSDHSSDEHIKVRSSGSWQVKKSVKKSKKNISNGLPNIKNKAFVIEEQRVENNREEENGEIDRTEE</sequence>
<name>A0A1B6M447_9HEMI</name>